<evidence type="ECO:0000256" key="1">
    <source>
        <dbReference type="SAM" id="MobiDB-lite"/>
    </source>
</evidence>
<sequence>MPQSPPRTSPAEGPACLDKFDREILLFALEWAPFGGPEEEDVFPRFGLTTAQLRERVLAIINRATTPVSSSSDRSLINRVKRADCWKATPVSADETAPQAADQSPSTTAANASEDPLAVPSNFVWRHHRGVWRLMEHDGPQS</sequence>
<name>A0A7I7Y471_9MYCO</name>
<evidence type="ECO:0000313" key="3">
    <source>
        <dbReference type="Proteomes" id="UP000466931"/>
    </source>
</evidence>
<feature type="region of interest" description="Disordered" evidence="1">
    <location>
        <begin position="89"/>
        <end position="114"/>
    </location>
</feature>
<reference evidence="2" key="2">
    <citation type="submission" date="2020-02" db="EMBL/GenBank/DDBJ databases">
        <authorList>
            <person name="Matsumoto Y."/>
            <person name="Motooka D."/>
            <person name="Nakamura S."/>
        </authorList>
    </citation>
    <scope>NUCLEOTIDE SEQUENCE</scope>
    <source>
        <strain evidence="2">JCM 13671</strain>
    </source>
</reference>
<accession>A0A7I7Y471</accession>
<evidence type="ECO:0008006" key="4">
    <source>
        <dbReference type="Google" id="ProtNLM"/>
    </source>
</evidence>
<protein>
    <recommendedName>
        <fullName evidence="4">DUF3263 domain-containing protein</fullName>
    </recommendedName>
</protein>
<dbReference type="OrthoDB" id="4637538at2"/>
<keyword evidence="3" id="KW-1185">Reference proteome</keyword>
<organism evidence="2 3">
    <name type="scientific">Mycolicibacterium confluentis</name>
    <dbReference type="NCBI Taxonomy" id="28047"/>
    <lineage>
        <taxon>Bacteria</taxon>
        <taxon>Bacillati</taxon>
        <taxon>Actinomycetota</taxon>
        <taxon>Actinomycetes</taxon>
        <taxon>Mycobacteriales</taxon>
        <taxon>Mycobacteriaceae</taxon>
        <taxon>Mycolicibacterium</taxon>
    </lineage>
</organism>
<dbReference type="AlphaFoldDB" id="A0A7I7Y471"/>
<proteinExistence type="predicted"/>
<dbReference type="RefSeq" id="WP_133057767.1">
    <property type="nucleotide sequence ID" value="NZ_AP022612.1"/>
</dbReference>
<evidence type="ECO:0000313" key="2">
    <source>
        <dbReference type="EMBL" id="BBZ36419.1"/>
    </source>
</evidence>
<dbReference type="EMBL" id="AP022612">
    <property type="protein sequence ID" value="BBZ36419.1"/>
    <property type="molecule type" value="Genomic_DNA"/>
</dbReference>
<dbReference type="Proteomes" id="UP000466931">
    <property type="component" value="Chromosome"/>
</dbReference>
<gene>
    <name evidence="2" type="ORF">MCNF_50240</name>
</gene>
<feature type="compositionally biased region" description="Polar residues" evidence="1">
    <location>
        <begin position="101"/>
        <end position="111"/>
    </location>
</feature>
<reference evidence="2" key="1">
    <citation type="journal article" date="2019" name="Emerg. Microbes Infect.">
        <title>Comprehensive subspecies identification of 175 nontuberculous mycobacteria species based on 7547 genomic profiles.</title>
        <authorList>
            <person name="Matsumoto Y."/>
            <person name="Kinjo T."/>
            <person name="Motooka D."/>
            <person name="Nabeya D."/>
            <person name="Jung N."/>
            <person name="Uechi K."/>
            <person name="Horii T."/>
            <person name="Iida T."/>
            <person name="Fujita J."/>
            <person name="Nakamura S."/>
        </authorList>
    </citation>
    <scope>NUCLEOTIDE SEQUENCE [LARGE SCALE GENOMIC DNA]</scope>
    <source>
        <strain evidence="2">JCM 13671</strain>
    </source>
</reference>